<protein>
    <recommendedName>
        <fullName evidence="9">Carboxylic ester hydrolase</fullName>
        <ecNumber evidence="9">3.1.1.-</ecNumber>
    </recommendedName>
</protein>
<keyword evidence="5 9" id="KW-0378">Hydrolase</keyword>
<evidence type="ECO:0000256" key="7">
    <source>
        <dbReference type="ARBA" id="ARBA00023180"/>
    </source>
</evidence>
<keyword evidence="7" id="KW-0325">Glycoprotein</keyword>
<evidence type="ECO:0000256" key="4">
    <source>
        <dbReference type="ARBA" id="ARBA00022525"/>
    </source>
</evidence>
<evidence type="ECO:0000256" key="8">
    <source>
        <dbReference type="PROSITE-ProRule" id="PRU01011"/>
    </source>
</evidence>
<evidence type="ECO:0000256" key="9">
    <source>
        <dbReference type="RuleBase" id="RU361235"/>
    </source>
</evidence>
<dbReference type="AlphaFoldDB" id="A0A9Q1C0S2"/>
<feature type="signal peptide" evidence="9">
    <location>
        <begin position="1"/>
        <end position="22"/>
    </location>
</feature>
<reference evidence="12" key="1">
    <citation type="submission" date="2021-10" db="EMBL/GenBank/DDBJ databases">
        <title>Tropical sea cucumber genome reveals ecological adaptation and Cuvierian tubules defense mechanism.</title>
        <authorList>
            <person name="Chen T."/>
        </authorList>
    </citation>
    <scope>NUCLEOTIDE SEQUENCE</scope>
    <source>
        <strain evidence="12">Nanhai2018</strain>
        <tissue evidence="12">Muscle</tissue>
    </source>
</reference>
<dbReference type="PANTHER" id="PTHR43918">
    <property type="entry name" value="ACETYLCHOLINESTERASE"/>
    <property type="match status" value="1"/>
</dbReference>
<gene>
    <name evidence="12" type="ORF">HOLleu_19781</name>
</gene>
<dbReference type="Proteomes" id="UP001152320">
    <property type="component" value="Chromosome 9"/>
</dbReference>
<dbReference type="InterPro" id="IPR002018">
    <property type="entry name" value="CarbesteraseB"/>
</dbReference>
<feature type="domain" description="Carboxylesterase type B" evidence="10">
    <location>
        <begin position="25"/>
        <end position="533"/>
    </location>
</feature>
<feature type="chain" id="PRO_5040546743" description="Carboxylic ester hydrolase" evidence="9">
    <location>
        <begin position="23"/>
        <end position="611"/>
    </location>
</feature>
<keyword evidence="6" id="KW-1015">Disulfide bond</keyword>
<dbReference type="InterPro" id="IPR019826">
    <property type="entry name" value="Carboxylesterase_B_AS"/>
</dbReference>
<feature type="repeat" description="Hemopexin" evidence="8">
    <location>
        <begin position="410"/>
        <end position="458"/>
    </location>
</feature>
<comment type="similarity">
    <text evidence="2 9">Belongs to the type-B carboxylesterase/lipase family.</text>
</comment>
<dbReference type="InterPro" id="IPR014788">
    <property type="entry name" value="AChE_tetra"/>
</dbReference>
<dbReference type="SUPFAM" id="SSF53474">
    <property type="entry name" value="alpha/beta-Hydrolases"/>
    <property type="match status" value="1"/>
</dbReference>
<dbReference type="Pfam" id="PF00135">
    <property type="entry name" value="COesterase"/>
    <property type="match status" value="1"/>
</dbReference>
<evidence type="ECO:0000256" key="2">
    <source>
        <dbReference type="ARBA" id="ARBA00005964"/>
    </source>
</evidence>
<evidence type="ECO:0000256" key="6">
    <source>
        <dbReference type="ARBA" id="ARBA00023157"/>
    </source>
</evidence>
<organism evidence="12 13">
    <name type="scientific">Holothuria leucospilota</name>
    <name type="common">Black long sea cucumber</name>
    <name type="synonym">Mertensiothuria leucospilota</name>
    <dbReference type="NCBI Taxonomy" id="206669"/>
    <lineage>
        <taxon>Eukaryota</taxon>
        <taxon>Metazoa</taxon>
        <taxon>Echinodermata</taxon>
        <taxon>Eleutherozoa</taxon>
        <taxon>Echinozoa</taxon>
        <taxon>Holothuroidea</taxon>
        <taxon>Aspidochirotacea</taxon>
        <taxon>Aspidochirotida</taxon>
        <taxon>Holothuriidae</taxon>
        <taxon>Holothuria</taxon>
    </lineage>
</organism>
<dbReference type="OrthoDB" id="19653at2759"/>
<feature type="domain" description="Acetylcholinesterase tetramerisation" evidence="11">
    <location>
        <begin position="577"/>
        <end position="611"/>
    </location>
</feature>
<keyword evidence="3" id="KW-0719">Serine esterase</keyword>
<keyword evidence="13" id="KW-1185">Reference proteome</keyword>
<proteinExistence type="inferred from homology"/>
<keyword evidence="4" id="KW-0964">Secreted</keyword>
<evidence type="ECO:0000256" key="5">
    <source>
        <dbReference type="ARBA" id="ARBA00022801"/>
    </source>
</evidence>
<dbReference type="InterPro" id="IPR029058">
    <property type="entry name" value="AB_hydrolase_fold"/>
</dbReference>
<accession>A0A9Q1C0S2</accession>
<dbReference type="InterPro" id="IPR050654">
    <property type="entry name" value="AChE-related_enzymes"/>
</dbReference>
<dbReference type="FunFam" id="3.40.50.1820:FF:000128">
    <property type="entry name" value="Carboxylic ester hydrolase"/>
    <property type="match status" value="1"/>
</dbReference>
<dbReference type="EMBL" id="JAIZAY010000009">
    <property type="protein sequence ID" value="KAJ8035946.1"/>
    <property type="molecule type" value="Genomic_DNA"/>
</dbReference>
<evidence type="ECO:0000256" key="3">
    <source>
        <dbReference type="ARBA" id="ARBA00022487"/>
    </source>
</evidence>
<dbReference type="InterPro" id="IPR000997">
    <property type="entry name" value="Cholinesterase"/>
</dbReference>
<dbReference type="PROSITE" id="PS00941">
    <property type="entry name" value="CARBOXYLESTERASE_B_2"/>
    <property type="match status" value="1"/>
</dbReference>
<comment type="caution">
    <text evidence="12">The sequence shown here is derived from an EMBL/GenBank/DDBJ whole genome shotgun (WGS) entry which is preliminary data.</text>
</comment>
<dbReference type="GO" id="GO:0006581">
    <property type="term" value="P:acetylcholine catabolic process"/>
    <property type="evidence" value="ECO:0007669"/>
    <property type="project" value="TreeGrafter"/>
</dbReference>
<dbReference type="EC" id="3.1.1.-" evidence="9"/>
<dbReference type="GO" id="GO:0003990">
    <property type="term" value="F:acetylcholinesterase activity"/>
    <property type="evidence" value="ECO:0007669"/>
    <property type="project" value="TreeGrafter"/>
</dbReference>
<dbReference type="PROSITE" id="PS51642">
    <property type="entry name" value="HEMOPEXIN_2"/>
    <property type="match status" value="1"/>
</dbReference>
<evidence type="ECO:0000256" key="1">
    <source>
        <dbReference type="ARBA" id="ARBA00004613"/>
    </source>
</evidence>
<dbReference type="Pfam" id="PF08674">
    <property type="entry name" value="AChE_tetra"/>
    <property type="match status" value="1"/>
</dbReference>
<dbReference type="PROSITE" id="PS00122">
    <property type="entry name" value="CARBOXYLESTERASE_B_1"/>
    <property type="match status" value="1"/>
</dbReference>
<comment type="subcellular location">
    <subcellularLocation>
        <location evidence="1">Secreted</location>
    </subcellularLocation>
</comment>
<dbReference type="CDD" id="cd00312">
    <property type="entry name" value="Esterase_lipase"/>
    <property type="match status" value="1"/>
</dbReference>
<keyword evidence="9" id="KW-0732">Signal</keyword>
<dbReference type="PRINTS" id="PR00878">
    <property type="entry name" value="CHOLNESTRASE"/>
</dbReference>
<dbReference type="InterPro" id="IPR019819">
    <property type="entry name" value="Carboxylesterase_B_CS"/>
</dbReference>
<evidence type="ECO:0000259" key="11">
    <source>
        <dbReference type="Pfam" id="PF08674"/>
    </source>
</evidence>
<name>A0A9Q1C0S2_HOLLE</name>
<dbReference type="GO" id="GO:0019695">
    <property type="term" value="P:choline metabolic process"/>
    <property type="evidence" value="ECO:0007669"/>
    <property type="project" value="TreeGrafter"/>
</dbReference>
<dbReference type="Gene3D" id="3.40.50.1820">
    <property type="entry name" value="alpha/beta hydrolase"/>
    <property type="match status" value="1"/>
</dbReference>
<dbReference type="GO" id="GO:0005886">
    <property type="term" value="C:plasma membrane"/>
    <property type="evidence" value="ECO:0007669"/>
    <property type="project" value="TreeGrafter"/>
</dbReference>
<evidence type="ECO:0000313" key="13">
    <source>
        <dbReference type="Proteomes" id="UP001152320"/>
    </source>
</evidence>
<dbReference type="GO" id="GO:0005615">
    <property type="term" value="C:extracellular space"/>
    <property type="evidence" value="ECO:0007669"/>
    <property type="project" value="TreeGrafter"/>
</dbReference>
<dbReference type="InterPro" id="IPR018487">
    <property type="entry name" value="Hemopexin-like_repeat"/>
</dbReference>
<sequence length="611" mass="69352">MAHTRTVVIFFSLCATVVRVTSDDVFVDTKNGRVKGENVHYIYGPKPSVDTYLDVFKSIPFAKPPIGDLRLRKPEPVEDWSGIWDATYFRPQCWQRQNENRTSLQDEDCLYLNIWSPDVTRTGIPVMVWIHGGAFLTGSNVYSIYDGSALVGLNDVVLASINYRLNAFGFLATGDDELLGNYGLWDQSEALKWIKENIAAFGGDPDRITIFGQSAGGASVGLHLIGQPSWNYFYRAMPISGTTVSPWAVETDAAKARNDAFWVGRVAGCGNTTTGAELAECLRGVSAEELVKAANAVTLTTTNVIPLVPVIDGEFITDYPLKLLAEGKFKQCDIFIGNTAEDGTLIVIRAYPGQIVAIIPKSDYETFTKKIKRFTYIDKSDITVDAIEQQYIDWAVADDPNSNYFDEFIHIETDEAFHCPAEHTARTYALSGNKVYRYYFNHLPSTSVWPELPRWWGIAHAEDIPFFFGWPFLDNFNWPLSEEEITLSLDMMRYYTNFAKTGVFFFFFWNQRNPNTGGDNDGEDDEESHWPEYEVPGLITKEFKPGLQDLHGVRSDYCQLWNRFLIDLGVYTESLSDAELSWREEFSRWKSEDLPAWRLSFEDYVDNKDSC</sequence>
<dbReference type="PANTHER" id="PTHR43918:SF4">
    <property type="entry name" value="CARBOXYLIC ESTER HYDROLASE"/>
    <property type="match status" value="1"/>
</dbReference>
<evidence type="ECO:0000259" key="10">
    <source>
        <dbReference type="Pfam" id="PF00135"/>
    </source>
</evidence>
<evidence type="ECO:0000313" key="12">
    <source>
        <dbReference type="EMBL" id="KAJ8035946.1"/>
    </source>
</evidence>